<evidence type="ECO:0000259" key="13">
    <source>
        <dbReference type="Pfam" id="PF00593"/>
    </source>
</evidence>
<comment type="similarity">
    <text evidence="2 10 11">Belongs to the TonB-dependent receptor family.</text>
</comment>
<feature type="domain" description="TonB-dependent receptor-like beta-barrel" evidence="13">
    <location>
        <begin position="405"/>
        <end position="871"/>
    </location>
</feature>
<protein>
    <submittedName>
        <fullName evidence="15">TonB-dependent receptor</fullName>
    </submittedName>
</protein>
<accession>A0ABT5K105</accession>
<keyword evidence="9 10" id="KW-0998">Cell outer membrane</keyword>
<evidence type="ECO:0000259" key="14">
    <source>
        <dbReference type="Pfam" id="PF07715"/>
    </source>
</evidence>
<evidence type="ECO:0000256" key="12">
    <source>
        <dbReference type="SAM" id="SignalP"/>
    </source>
</evidence>
<organism evidence="15 16">
    <name type="scientific">Janthinobacterium fluminis</name>
    <dbReference type="NCBI Taxonomy" id="2987524"/>
    <lineage>
        <taxon>Bacteria</taxon>
        <taxon>Pseudomonadati</taxon>
        <taxon>Pseudomonadota</taxon>
        <taxon>Betaproteobacteria</taxon>
        <taxon>Burkholderiales</taxon>
        <taxon>Oxalobacteraceae</taxon>
        <taxon>Janthinobacterium</taxon>
    </lineage>
</organism>
<feature type="chain" id="PRO_5046117910" evidence="12">
    <location>
        <begin position="30"/>
        <end position="910"/>
    </location>
</feature>
<keyword evidence="4 10" id="KW-1134">Transmembrane beta strand</keyword>
<keyword evidence="7 10" id="KW-0472">Membrane</keyword>
<keyword evidence="3 10" id="KW-0813">Transport</keyword>
<sequence>MSPQQNCTALRLALGLTAALGAATPAARAQQADASPMLRVEITGSSIKRIDGETALPVQIITREDIDRSGATTASELLKKVSANTAPLSDGVSITDGTSGQRGFNGANLRGLGVSSTLILLNGRRLANFASPGDNAGVDLNNIPSGAIQRVEILKDGASAIYGTDAIGGVINFITRRDYRGVDVNASALATQHGGAGKRTASVSAGHGDFAKDGFNVFGVLDVQKLDAMRSGQRAFIRDRPLATTLPAQMSGNAFPANMDISSAQREALIAAGLLPAGTTTNRINPSAPACNPPATVYAPQSPGGVAACGYDYMRDTEIYPEDSKVGFIGRATFQLSPAHQVFAEVMHSVAKSRYVMSPNPQRLRNLPIALLPEPYRKALTSPDLPDTFSGVRYRMSEAGNRTSEVNSTGQRLLLGASGTLAGWDYDVAASRAENRAVDKYVDGYVLFDQFYEAVRAGLVNPLGPSGQAGLDLLKRIKVNDEARKSKGVSNAVDAKLSKGLLALGGGDLALAVGAELRWERTTFTPSALLLSNNIGGDRDSTGAPDLGPSDDKRTVRSVFAEINAPFSKDVEMQLAARHDRYSEVGATTNPKIGLRWQPAASLLLRGSAGTGFRAPSLTDLKRPVIYGSASGYLTDPQCVSSGLDTIEGCTDQYAVERRSNPRLKPEKSRQFTLGAVLDVSKQLSLSVDYWNIKKEDVISTLGEQIIVDSPDKYNDRYIKRDEDGYISSILLQKENQGVQKTSGLDLGLNYRGAAGRFGSFSADLSGTLILKYERQFGALENFRSNLGLFLNDQAIQKWRHHLSFGWDMAPFNLTLSNDYSSGYTDQNTTYDPASNKLLPARRVKAYSLWDLTGSWDWNKNLKLRAGVLNLADTDPPFSNQGAFFLVGFDPTYTDPRGRSFFVSANYAFK</sequence>
<evidence type="ECO:0000313" key="15">
    <source>
        <dbReference type="EMBL" id="MDC8758657.1"/>
    </source>
</evidence>
<evidence type="ECO:0000256" key="1">
    <source>
        <dbReference type="ARBA" id="ARBA00004571"/>
    </source>
</evidence>
<keyword evidence="6 11" id="KW-0798">TonB box</keyword>
<dbReference type="InterPro" id="IPR012910">
    <property type="entry name" value="Plug_dom"/>
</dbReference>
<dbReference type="Gene3D" id="2.170.130.10">
    <property type="entry name" value="TonB-dependent receptor, plug domain"/>
    <property type="match status" value="1"/>
</dbReference>
<evidence type="ECO:0000256" key="7">
    <source>
        <dbReference type="ARBA" id="ARBA00023136"/>
    </source>
</evidence>
<evidence type="ECO:0000256" key="4">
    <source>
        <dbReference type="ARBA" id="ARBA00022452"/>
    </source>
</evidence>
<evidence type="ECO:0000256" key="3">
    <source>
        <dbReference type="ARBA" id="ARBA00022448"/>
    </source>
</evidence>
<dbReference type="SUPFAM" id="SSF56935">
    <property type="entry name" value="Porins"/>
    <property type="match status" value="1"/>
</dbReference>
<evidence type="ECO:0000256" key="2">
    <source>
        <dbReference type="ARBA" id="ARBA00009810"/>
    </source>
</evidence>
<name>A0ABT5K105_9BURK</name>
<evidence type="ECO:0000256" key="8">
    <source>
        <dbReference type="ARBA" id="ARBA00023170"/>
    </source>
</evidence>
<evidence type="ECO:0000313" key="16">
    <source>
        <dbReference type="Proteomes" id="UP001221208"/>
    </source>
</evidence>
<feature type="domain" description="TonB-dependent receptor plug" evidence="14">
    <location>
        <begin position="53"/>
        <end position="170"/>
    </location>
</feature>
<keyword evidence="8 15" id="KW-0675">Receptor</keyword>
<evidence type="ECO:0000256" key="11">
    <source>
        <dbReference type="RuleBase" id="RU003357"/>
    </source>
</evidence>
<dbReference type="PANTHER" id="PTHR47234">
    <property type="match status" value="1"/>
</dbReference>
<keyword evidence="16" id="KW-1185">Reference proteome</keyword>
<dbReference type="InterPro" id="IPR039426">
    <property type="entry name" value="TonB-dep_rcpt-like"/>
</dbReference>
<evidence type="ECO:0000256" key="6">
    <source>
        <dbReference type="ARBA" id="ARBA00023077"/>
    </source>
</evidence>
<proteinExistence type="inferred from homology"/>
<comment type="caution">
    <text evidence="15">The sequence shown here is derived from an EMBL/GenBank/DDBJ whole genome shotgun (WGS) entry which is preliminary data.</text>
</comment>
<gene>
    <name evidence="15" type="ORF">OIK44_13825</name>
</gene>
<keyword evidence="5 10" id="KW-0812">Transmembrane</keyword>
<evidence type="ECO:0000256" key="5">
    <source>
        <dbReference type="ARBA" id="ARBA00022692"/>
    </source>
</evidence>
<dbReference type="InterPro" id="IPR000531">
    <property type="entry name" value="Beta-barrel_TonB"/>
</dbReference>
<dbReference type="EMBL" id="JAQQXR010000005">
    <property type="protein sequence ID" value="MDC8758657.1"/>
    <property type="molecule type" value="Genomic_DNA"/>
</dbReference>
<dbReference type="PROSITE" id="PS52016">
    <property type="entry name" value="TONB_DEPENDENT_REC_3"/>
    <property type="match status" value="1"/>
</dbReference>
<feature type="signal peptide" evidence="12">
    <location>
        <begin position="1"/>
        <end position="29"/>
    </location>
</feature>
<dbReference type="Gene3D" id="2.40.170.20">
    <property type="entry name" value="TonB-dependent receptor, beta-barrel domain"/>
    <property type="match status" value="1"/>
</dbReference>
<evidence type="ECO:0000256" key="10">
    <source>
        <dbReference type="PROSITE-ProRule" id="PRU01360"/>
    </source>
</evidence>
<dbReference type="InterPro" id="IPR037066">
    <property type="entry name" value="Plug_dom_sf"/>
</dbReference>
<dbReference type="CDD" id="cd01347">
    <property type="entry name" value="ligand_gated_channel"/>
    <property type="match status" value="1"/>
</dbReference>
<dbReference type="Pfam" id="PF07715">
    <property type="entry name" value="Plug"/>
    <property type="match status" value="1"/>
</dbReference>
<dbReference type="Pfam" id="PF00593">
    <property type="entry name" value="TonB_dep_Rec_b-barrel"/>
    <property type="match status" value="1"/>
</dbReference>
<keyword evidence="12" id="KW-0732">Signal</keyword>
<dbReference type="PANTHER" id="PTHR47234:SF2">
    <property type="entry name" value="TONB-DEPENDENT RECEPTOR"/>
    <property type="match status" value="1"/>
</dbReference>
<dbReference type="RefSeq" id="WP_273671376.1">
    <property type="nucleotide sequence ID" value="NZ_JAQQXR010000005.1"/>
</dbReference>
<dbReference type="InterPro" id="IPR036942">
    <property type="entry name" value="Beta-barrel_TonB_sf"/>
</dbReference>
<dbReference type="Proteomes" id="UP001221208">
    <property type="component" value="Unassembled WGS sequence"/>
</dbReference>
<reference evidence="15 16" key="1">
    <citation type="submission" date="2022-10" db="EMBL/GenBank/DDBJ databases">
        <title>Janthinobacterium sp. hw3 Genome sequencing.</title>
        <authorList>
            <person name="Park S."/>
        </authorList>
    </citation>
    <scope>NUCLEOTIDE SEQUENCE [LARGE SCALE GENOMIC DNA]</scope>
    <source>
        <strain evidence="16">hw3</strain>
    </source>
</reference>
<evidence type="ECO:0000256" key="9">
    <source>
        <dbReference type="ARBA" id="ARBA00023237"/>
    </source>
</evidence>
<comment type="subcellular location">
    <subcellularLocation>
        <location evidence="1 10">Cell outer membrane</location>
        <topology evidence="1 10">Multi-pass membrane protein</topology>
    </subcellularLocation>
</comment>